<dbReference type="EMBL" id="AWVM01000026">
    <property type="protein sequence ID" value="ERK53437.1"/>
    <property type="molecule type" value="Genomic_DNA"/>
</dbReference>
<dbReference type="Proteomes" id="UP000016626">
    <property type="component" value="Unassembled WGS sequence"/>
</dbReference>
<proteinExistence type="predicted"/>
<dbReference type="AlphaFoldDB" id="U2RRX6"/>
<accession>U2RRX6</accession>
<evidence type="ECO:0000313" key="1">
    <source>
        <dbReference type="EMBL" id="ERK53437.1"/>
    </source>
</evidence>
<comment type="caution">
    <text evidence="1">The sequence shown here is derived from an EMBL/GenBank/DDBJ whole genome shotgun (WGS) entry which is preliminary data.</text>
</comment>
<name>U2RRX6_LEPWF</name>
<reference evidence="1 2" key="1">
    <citation type="submission" date="2013-06" db="EMBL/GenBank/DDBJ databases">
        <authorList>
            <person name="Weinstock G."/>
            <person name="Sodergren E."/>
            <person name="Lobos E.A."/>
            <person name="Fulton L."/>
            <person name="Fulton R."/>
            <person name="Courtney L."/>
            <person name="Fronick C."/>
            <person name="O'Laughlin M."/>
            <person name="Godfrey J."/>
            <person name="Wilson R.M."/>
            <person name="Miner T."/>
            <person name="Farmer C."/>
            <person name="Delehaunty K."/>
            <person name="Cordes M."/>
            <person name="Minx P."/>
            <person name="Tomlinson C."/>
            <person name="Chen J."/>
            <person name="Wollam A."/>
            <person name="Pepin K.H."/>
            <person name="Bhonagiri V."/>
            <person name="Zhang X."/>
            <person name="Warren W."/>
            <person name="Mitreva M."/>
            <person name="Mardis E.R."/>
            <person name="Wilson R.K."/>
        </authorList>
    </citation>
    <scope>NUCLEOTIDE SEQUENCE [LARGE SCALE GENOMIC DNA]</scope>
    <source>
        <strain evidence="1 2">F0279</strain>
    </source>
</reference>
<protein>
    <submittedName>
        <fullName evidence="1">Uncharacterized protein</fullName>
    </submittedName>
</protein>
<evidence type="ECO:0000313" key="2">
    <source>
        <dbReference type="Proteomes" id="UP000016626"/>
    </source>
</evidence>
<gene>
    <name evidence="1" type="ORF">HMPREF9015_00517</name>
</gene>
<dbReference type="HOGENOM" id="CLU_2753008_0_0_0"/>
<organism evidence="1 2">
    <name type="scientific">Leptotrichia wadei (strain F0279)</name>
    <dbReference type="NCBI Taxonomy" id="888055"/>
    <lineage>
        <taxon>Bacteria</taxon>
        <taxon>Fusobacteriati</taxon>
        <taxon>Fusobacteriota</taxon>
        <taxon>Fusobacteriia</taxon>
        <taxon>Fusobacteriales</taxon>
        <taxon>Leptotrichiaceae</taxon>
        <taxon>Leptotrichia</taxon>
    </lineage>
</organism>
<sequence length="70" mass="8747">MKNQKMWYNSIRWFYIINKDKNRKIRNKYLISKNLGWGYRPPQYRRGLKLFPPVRRKAFYDIDHPNIEGD</sequence>